<name>A0ACB7SG63_HYAAI</name>
<comment type="caution">
    <text evidence="1">The sequence shown here is derived from an EMBL/GenBank/DDBJ whole genome shotgun (WGS) entry which is preliminary data.</text>
</comment>
<dbReference type="EMBL" id="CM023485">
    <property type="protein sequence ID" value="KAH6931689.1"/>
    <property type="molecule type" value="Genomic_DNA"/>
</dbReference>
<sequence>MTELDASVSSPQANLNFKILAVSSRNDERVVASFAVRCIGSSSSPGSSPGRLIHLTEGSTDLVIIQVTGDYAVINCNVICKLHFGEKQAKECQIILLSSWRCGLWAAFQAF</sequence>
<accession>A0ACB7SG63</accession>
<evidence type="ECO:0000313" key="1">
    <source>
        <dbReference type="EMBL" id="KAH6931689.1"/>
    </source>
</evidence>
<dbReference type="Proteomes" id="UP000821845">
    <property type="component" value="Chromosome 5"/>
</dbReference>
<keyword evidence="2" id="KW-1185">Reference proteome</keyword>
<reference evidence="1" key="1">
    <citation type="submission" date="2020-05" db="EMBL/GenBank/DDBJ databases">
        <title>Large-scale comparative analyses of tick genomes elucidate their genetic diversity and vector capacities.</title>
        <authorList>
            <person name="Jia N."/>
            <person name="Wang J."/>
            <person name="Shi W."/>
            <person name="Du L."/>
            <person name="Sun Y."/>
            <person name="Zhan W."/>
            <person name="Jiang J."/>
            <person name="Wang Q."/>
            <person name="Zhang B."/>
            <person name="Ji P."/>
            <person name="Sakyi L.B."/>
            <person name="Cui X."/>
            <person name="Yuan T."/>
            <person name="Jiang B."/>
            <person name="Yang W."/>
            <person name="Lam T.T.-Y."/>
            <person name="Chang Q."/>
            <person name="Ding S."/>
            <person name="Wang X."/>
            <person name="Zhu J."/>
            <person name="Ruan X."/>
            <person name="Zhao L."/>
            <person name="Wei J."/>
            <person name="Que T."/>
            <person name="Du C."/>
            <person name="Cheng J."/>
            <person name="Dai P."/>
            <person name="Han X."/>
            <person name="Huang E."/>
            <person name="Gao Y."/>
            <person name="Liu J."/>
            <person name="Shao H."/>
            <person name="Ye R."/>
            <person name="Li L."/>
            <person name="Wei W."/>
            <person name="Wang X."/>
            <person name="Wang C."/>
            <person name="Yang T."/>
            <person name="Huo Q."/>
            <person name="Li W."/>
            <person name="Guo W."/>
            <person name="Chen H."/>
            <person name="Zhou L."/>
            <person name="Ni X."/>
            <person name="Tian J."/>
            <person name="Zhou Y."/>
            <person name="Sheng Y."/>
            <person name="Liu T."/>
            <person name="Pan Y."/>
            <person name="Xia L."/>
            <person name="Li J."/>
            <person name="Zhao F."/>
            <person name="Cao W."/>
        </authorList>
    </citation>
    <scope>NUCLEOTIDE SEQUENCE</scope>
    <source>
        <strain evidence="1">Hyas-2018</strain>
    </source>
</reference>
<organism evidence="1 2">
    <name type="scientific">Hyalomma asiaticum</name>
    <name type="common">Tick</name>
    <dbReference type="NCBI Taxonomy" id="266040"/>
    <lineage>
        <taxon>Eukaryota</taxon>
        <taxon>Metazoa</taxon>
        <taxon>Ecdysozoa</taxon>
        <taxon>Arthropoda</taxon>
        <taxon>Chelicerata</taxon>
        <taxon>Arachnida</taxon>
        <taxon>Acari</taxon>
        <taxon>Parasitiformes</taxon>
        <taxon>Ixodida</taxon>
        <taxon>Ixodoidea</taxon>
        <taxon>Ixodidae</taxon>
        <taxon>Hyalomminae</taxon>
        <taxon>Hyalomma</taxon>
    </lineage>
</organism>
<gene>
    <name evidence="1" type="ORF">HPB50_027235</name>
</gene>
<evidence type="ECO:0000313" key="2">
    <source>
        <dbReference type="Proteomes" id="UP000821845"/>
    </source>
</evidence>
<proteinExistence type="predicted"/>
<protein>
    <submittedName>
        <fullName evidence="1">Uncharacterized protein</fullName>
    </submittedName>
</protein>